<dbReference type="OrthoDB" id="10401004at2759"/>
<reference evidence="2" key="1">
    <citation type="submission" date="2020-07" db="EMBL/GenBank/DDBJ databases">
        <title>Multicomponent nature underlies the extraordinary mechanical properties of spider dragline silk.</title>
        <authorList>
            <person name="Kono N."/>
            <person name="Nakamura H."/>
            <person name="Mori M."/>
            <person name="Yoshida Y."/>
            <person name="Ohtoshi R."/>
            <person name="Malay A.D."/>
            <person name="Moran D.A.P."/>
            <person name="Tomita M."/>
            <person name="Numata K."/>
            <person name="Arakawa K."/>
        </authorList>
    </citation>
    <scope>NUCLEOTIDE SEQUENCE</scope>
</reference>
<sequence length="104" mass="11351">FLDLRLDDLEEPVDVSIEHGRFRLGGHDDAGQVVGDDVQLTNPGARQDASVQDLPPGARQVVEGGDEQKDGHRIEWNQVGAAHRQETIVTTNQENGPSEKNNST</sequence>
<feature type="region of interest" description="Disordered" evidence="1">
    <location>
        <begin position="46"/>
        <end position="71"/>
    </location>
</feature>
<name>A0A8X6J107_TRICU</name>
<organism evidence="2 3">
    <name type="scientific">Trichonephila clavata</name>
    <name type="common">Joro spider</name>
    <name type="synonym">Nephila clavata</name>
    <dbReference type="NCBI Taxonomy" id="2740835"/>
    <lineage>
        <taxon>Eukaryota</taxon>
        <taxon>Metazoa</taxon>
        <taxon>Ecdysozoa</taxon>
        <taxon>Arthropoda</taxon>
        <taxon>Chelicerata</taxon>
        <taxon>Arachnida</taxon>
        <taxon>Araneae</taxon>
        <taxon>Araneomorphae</taxon>
        <taxon>Entelegynae</taxon>
        <taxon>Araneoidea</taxon>
        <taxon>Nephilidae</taxon>
        <taxon>Trichonephila</taxon>
    </lineage>
</organism>
<accession>A0A8X6J107</accession>
<dbReference type="AlphaFoldDB" id="A0A8X6J107"/>
<keyword evidence="3" id="KW-1185">Reference proteome</keyword>
<protein>
    <submittedName>
        <fullName evidence="2">Uncharacterized protein</fullName>
    </submittedName>
</protein>
<evidence type="ECO:0000256" key="1">
    <source>
        <dbReference type="SAM" id="MobiDB-lite"/>
    </source>
</evidence>
<feature type="non-terminal residue" evidence="2">
    <location>
        <position position="1"/>
    </location>
</feature>
<evidence type="ECO:0000313" key="2">
    <source>
        <dbReference type="EMBL" id="GFR32404.1"/>
    </source>
</evidence>
<dbReference type="EMBL" id="BMAO01029520">
    <property type="protein sequence ID" value="GFR32404.1"/>
    <property type="molecule type" value="Genomic_DNA"/>
</dbReference>
<evidence type="ECO:0000313" key="3">
    <source>
        <dbReference type="Proteomes" id="UP000887116"/>
    </source>
</evidence>
<gene>
    <name evidence="2" type="primary">AVEN_6236_1</name>
    <name evidence="2" type="ORF">TNCT_583671</name>
</gene>
<proteinExistence type="predicted"/>
<dbReference type="Proteomes" id="UP000887116">
    <property type="component" value="Unassembled WGS sequence"/>
</dbReference>
<comment type="caution">
    <text evidence="2">The sequence shown here is derived from an EMBL/GenBank/DDBJ whole genome shotgun (WGS) entry which is preliminary data.</text>
</comment>